<reference evidence="1 2" key="1">
    <citation type="submission" date="2016-01" db="EMBL/GenBank/DDBJ databases">
        <title>Genome sequencing of Roseivirga spongicola UST030701-084.</title>
        <authorList>
            <person name="Selvaratnam C."/>
            <person name="Thevarajoo S."/>
            <person name="Goh K.M."/>
            <person name="Ee R."/>
            <person name="Chan K.-G."/>
            <person name="Chong C.S."/>
        </authorList>
    </citation>
    <scope>NUCLEOTIDE SEQUENCE [LARGE SCALE GENOMIC DNA]</scope>
    <source>
        <strain evidence="1 2">UST030701-084</strain>
    </source>
</reference>
<accession>A0A150XFE0</accession>
<gene>
    <name evidence="1" type="ORF">AWW68_01375</name>
</gene>
<evidence type="ECO:0008006" key="3">
    <source>
        <dbReference type="Google" id="ProtNLM"/>
    </source>
</evidence>
<keyword evidence="2" id="KW-1185">Reference proteome</keyword>
<dbReference type="Proteomes" id="UP000075606">
    <property type="component" value="Unassembled WGS sequence"/>
</dbReference>
<sequence>MFDLLRQTETNMKKHFLFWGALVFLFSAYGCADDAYLFTDKEEQAKLANHQQALVGQWVLESENDTELVMGIKPTDSALTLLTPTGEAIIESIKPLGDLGLVLELRNGESSDRIMAKFKSYQKTTLVLMTVQGVNLGIEAEVPMTFKKLKEEAVLTASSNDK</sequence>
<protein>
    <recommendedName>
        <fullName evidence="3">Lipocalin-like domain-containing protein</fullName>
    </recommendedName>
</protein>
<dbReference type="EMBL" id="LRPC01000001">
    <property type="protein sequence ID" value="KYG77449.1"/>
    <property type="molecule type" value="Genomic_DNA"/>
</dbReference>
<dbReference type="AlphaFoldDB" id="A0A150XFE0"/>
<name>A0A150XFE0_9BACT</name>
<dbReference type="PROSITE" id="PS51257">
    <property type="entry name" value="PROKAR_LIPOPROTEIN"/>
    <property type="match status" value="1"/>
</dbReference>
<organism evidence="1 2">
    <name type="scientific">Roseivirga spongicola</name>
    <dbReference type="NCBI Taxonomy" id="333140"/>
    <lineage>
        <taxon>Bacteria</taxon>
        <taxon>Pseudomonadati</taxon>
        <taxon>Bacteroidota</taxon>
        <taxon>Cytophagia</taxon>
        <taxon>Cytophagales</taxon>
        <taxon>Roseivirgaceae</taxon>
        <taxon>Roseivirga</taxon>
    </lineage>
</organism>
<proteinExistence type="predicted"/>
<evidence type="ECO:0000313" key="1">
    <source>
        <dbReference type="EMBL" id="KYG77449.1"/>
    </source>
</evidence>
<evidence type="ECO:0000313" key="2">
    <source>
        <dbReference type="Proteomes" id="UP000075606"/>
    </source>
</evidence>
<comment type="caution">
    <text evidence="1">The sequence shown here is derived from an EMBL/GenBank/DDBJ whole genome shotgun (WGS) entry which is preliminary data.</text>
</comment>